<dbReference type="Proteomes" id="UP001460270">
    <property type="component" value="Unassembled WGS sequence"/>
</dbReference>
<reference evidence="4" key="1">
    <citation type="submission" date="2024-04" db="EMBL/GenBank/DDBJ databases">
        <title>Salinicola lusitanus LLJ914,a marine bacterium isolated from the Okinawa Trough.</title>
        <authorList>
            <person name="Li J."/>
        </authorList>
    </citation>
    <scope>NUCLEOTIDE SEQUENCE [LARGE SCALE GENOMIC DNA]</scope>
</reference>
<dbReference type="EMBL" id="JBBPFD010000022">
    <property type="protein sequence ID" value="KAK7881551.1"/>
    <property type="molecule type" value="Genomic_DNA"/>
</dbReference>
<keyword evidence="1" id="KW-0175">Coiled coil</keyword>
<dbReference type="AlphaFoldDB" id="A0AAW0MQS4"/>
<feature type="region of interest" description="Disordered" evidence="2">
    <location>
        <begin position="594"/>
        <end position="618"/>
    </location>
</feature>
<gene>
    <name evidence="3" type="ORF">WMY93_029960</name>
</gene>
<name>A0AAW0MQS4_9GOBI</name>
<feature type="coiled-coil region" evidence="1">
    <location>
        <begin position="8"/>
        <end position="296"/>
    </location>
</feature>
<organism evidence="3 4">
    <name type="scientific">Mugilogobius chulae</name>
    <name type="common">yellowstripe goby</name>
    <dbReference type="NCBI Taxonomy" id="88201"/>
    <lineage>
        <taxon>Eukaryota</taxon>
        <taxon>Metazoa</taxon>
        <taxon>Chordata</taxon>
        <taxon>Craniata</taxon>
        <taxon>Vertebrata</taxon>
        <taxon>Euteleostomi</taxon>
        <taxon>Actinopterygii</taxon>
        <taxon>Neopterygii</taxon>
        <taxon>Teleostei</taxon>
        <taxon>Neoteleostei</taxon>
        <taxon>Acanthomorphata</taxon>
        <taxon>Gobiaria</taxon>
        <taxon>Gobiiformes</taxon>
        <taxon>Gobioidei</taxon>
        <taxon>Gobiidae</taxon>
        <taxon>Gobionellinae</taxon>
        <taxon>Mugilogobius</taxon>
    </lineage>
</organism>
<feature type="coiled-coil region" evidence="1">
    <location>
        <begin position="323"/>
        <end position="589"/>
    </location>
</feature>
<comment type="caution">
    <text evidence="3">The sequence shown here is derived from an EMBL/GenBank/DDBJ whole genome shotgun (WGS) entry which is preliminary data.</text>
</comment>
<evidence type="ECO:0000256" key="1">
    <source>
        <dbReference type="SAM" id="Coils"/>
    </source>
</evidence>
<feature type="compositionally biased region" description="Polar residues" evidence="2">
    <location>
        <begin position="594"/>
        <end position="605"/>
    </location>
</feature>
<sequence>MFERLRRRLNAGARVRELEQLLQESEEEKQILQKQLSDREKTVDEAKKLLRQLESKNASLQENVEEVDYQNQRLKVQECELRDLLVTKEEKISSLKQNLAAELEKTSFQKDKLDEELQKMENLEAQLVEKSHKVRYLESDLKLAQKAVKEQLSEIDDLEEKLEQESTLRKDQEAQLQQLSKKDEENVLLRKQLDEAIQKIDDLEAQLTNKSHKIRNLGRDLTLAEKAVREQLIENDNLEEKLEEETALRQNLEAELLKLKEEGERKAEFTETTLENESLQKQLAVQQQKITQLEELVSEKDTGDHILGEELERERDVTQDLESQQMTQDLQKALNAVNEQRLEIENLKEELAYQTKMREDAEDIMRDLLQENGRLEFEFTEARRETEATEEQQLQEMKELEEAKNQTLMMRQSLQQGINVINEQHLEIESLKEELARQTKMREDAEDRMRNILHESERIEFELIEERRETKAIEEQQLQEMTELEEAKHEIENLKEELAYQTKMREDAEDIMRDLLQENGRLEFELTEAREEQQLQEMKELEEAKNQTLMMRQSLQQGINVINEQHLEIESLKEELARQTKMREDAEDRMRNVLQGNGTIGSNNCKKPPRNSKKQSMK</sequence>
<keyword evidence="4" id="KW-1185">Reference proteome</keyword>
<accession>A0AAW0MQS4</accession>
<proteinExistence type="predicted"/>
<evidence type="ECO:0000256" key="2">
    <source>
        <dbReference type="SAM" id="MobiDB-lite"/>
    </source>
</evidence>
<feature type="compositionally biased region" description="Basic residues" evidence="2">
    <location>
        <begin position="607"/>
        <end position="618"/>
    </location>
</feature>
<protein>
    <submittedName>
        <fullName evidence="3">Uncharacterized protein</fullName>
    </submittedName>
</protein>
<evidence type="ECO:0000313" key="4">
    <source>
        <dbReference type="Proteomes" id="UP001460270"/>
    </source>
</evidence>
<evidence type="ECO:0000313" key="3">
    <source>
        <dbReference type="EMBL" id="KAK7881551.1"/>
    </source>
</evidence>